<evidence type="ECO:0000313" key="5">
    <source>
        <dbReference type="EMBL" id="ORX59639.1"/>
    </source>
</evidence>
<dbReference type="AlphaFoldDB" id="A0A1X2GRA0"/>
<dbReference type="InterPro" id="IPR036427">
    <property type="entry name" value="Bromodomain-like_sf"/>
</dbReference>
<feature type="domain" description="Bromo" evidence="4">
    <location>
        <begin position="181"/>
        <end position="253"/>
    </location>
</feature>
<feature type="region of interest" description="Disordered" evidence="3">
    <location>
        <begin position="428"/>
        <end position="523"/>
    </location>
</feature>
<feature type="compositionally biased region" description="Pro residues" evidence="3">
    <location>
        <begin position="468"/>
        <end position="481"/>
    </location>
</feature>
<dbReference type="GO" id="GO:0006338">
    <property type="term" value="P:chromatin remodeling"/>
    <property type="evidence" value="ECO:0007669"/>
    <property type="project" value="TreeGrafter"/>
</dbReference>
<dbReference type="InterPro" id="IPR018359">
    <property type="entry name" value="Bromodomain_CS"/>
</dbReference>
<dbReference type="Gene3D" id="1.20.920.10">
    <property type="entry name" value="Bromodomain-like"/>
    <property type="match status" value="2"/>
</dbReference>
<reference evidence="5 6" key="1">
    <citation type="submission" date="2016-07" db="EMBL/GenBank/DDBJ databases">
        <title>Pervasive Adenine N6-methylation of Active Genes in Fungi.</title>
        <authorList>
            <consortium name="DOE Joint Genome Institute"/>
            <person name="Mondo S.J."/>
            <person name="Dannebaum R.O."/>
            <person name="Kuo R.C."/>
            <person name="Labutti K."/>
            <person name="Haridas S."/>
            <person name="Kuo A."/>
            <person name="Salamov A."/>
            <person name="Ahrendt S.R."/>
            <person name="Lipzen A."/>
            <person name="Sullivan W."/>
            <person name="Andreopoulos W.B."/>
            <person name="Clum A."/>
            <person name="Lindquist E."/>
            <person name="Daum C."/>
            <person name="Ramamoorthy G.K."/>
            <person name="Gryganskyi A."/>
            <person name="Culley D."/>
            <person name="Magnuson J.K."/>
            <person name="James T.Y."/>
            <person name="O'Malley M.A."/>
            <person name="Stajich J.E."/>
            <person name="Spatafora J.W."/>
            <person name="Visel A."/>
            <person name="Grigoriev I.V."/>
        </authorList>
    </citation>
    <scope>NUCLEOTIDE SEQUENCE [LARGE SCALE GENOMIC DNA]</scope>
    <source>
        <strain evidence="5 6">NRRL 3301</strain>
    </source>
</reference>
<gene>
    <name evidence="5" type="ORF">DM01DRAFT_1333105</name>
</gene>
<dbReference type="Proteomes" id="UP000242146">
    <property type="component" value="Unassembled WGS sequence"/>
</dbReference>
<dbReference type="GO" id="GO:0000785">
    <property type="term" value="C:chromatin"/>
    <property type="evidence" value="ECO:0007669"/>
    <property type="project" value="TreeGrafter"/>
</dbReference>
<protein>
    <submittedName>
        <fullName evidence="5">Bromodomain-containing protein</fullName>
    </submittedName>
</protein>
<dbReference type="SUPFAM" id="SSF47370">
    <property type="entry name" value="Bromodomain"/>
    <property type="match status" value="2"/>
</dbReference>
<feature type="compositionally biased region" description="Basic and acidic residues" evidence="3">
    <location>
        <begin position="494"/>
        <end position="523"/>
    </location>
</feature>
<dbReference type="PANTHER" id="PTHR22880:SF225">
    <property type="entry name" value="BROMODOMAIN-CONTAINING PROTEIN BET-1-RELATED"/>
    <property type="match status" value="1"/>
</dbReference>
<dbReference type="EMBL" id="MCGT01000005">
    <property type="protein sequence ID" value="ORX59639.1"/>
    <property type="molecule type" value="Genomic_DNA"/>
</dbReference>
<dbReference type="OrthoDB" id="21449at2759"/>
<organism evidence="5 6">
    <name type="scientific">Hesseltinella vesiculosa</name>
    <dbReference type="NCBI Taxonomy" id="101127"/>
    <lineage>
        <taxon>Eukaryota</taxon>
        <taxon>Fungi</taxon>
        <taxon>Fungi incertae sedis</taxon>
        <taxon>Mucoromycota</taxon>
        <taxon>Mucoromycotina</taxon>
        <taxon>Mucoromycetes</taxon>
        <taxon>Mucorales</taxon>
        <taxon>Cunninghamellaceae</taxon>
        <taxon>Hesseltinella</taxon>
    </lineage>
</organism>
<dbReference type="SMART" id="SM00297">
    <property type="entry name" value="BROMO"/>
    <property type="match status" value="2"/>
</dbReference>
<name>A0A1X2GRA0_9FUNG</name>
<keyword evidence="6" id="KW-1185">Reference proteome</keyword>
<feature type="domain" description="Bromo" evidence="4">
    <location>
        <begin position="54"/>
        <end position="126"/>
    </location>
</feature>
<evidence type="ECO:0000259" key="4">
    <source>
        <dbReference type="PROSITE" id="PS50014"/>
    </source>
</evidence>
<evidence type="ECO:0000256" key="2">
    <source>
        <dbReference type="PROSITE-ProRule" id="PRU00035"/>
    </source>
</evidence>
<dbReference type="Pfam" id="PF00439">
    <property type="entry name" value="Bromodomain"/>
    <property type="match status" value="2"/>
</dbReference>
<feature type="compositionally biased region" description="Basic and acidic residues" evidence="3">
    <location>
        <begin position="31"/>
        <end position="41"/>
    </location>
</feature>
<feature type="region of interest" description="Disordered" evidence="3">
    <location>
        <begin position="322"/>
        <end position="384"/>
    </location>
</feature>
<dbReference type="PRINTS" id="PR00503">
    <property type="entry name" value="BROMODOMAIN"/>
</dbReference>
<dbReference type="InterPro" id="IPR001487">
    <property type="entry name" value="Bromodomain"/>
</dbReference>
<comment type="caution">
    <text evidence="5">The sequence shown here is derived from an EMBL/GenBank/DDBJ whole genome shotgun (WGS) entry which is preliminary data.</text>
</comment>
<evidence type="ECO:0000313" key="6">
    <source>
        <dbReference type="Proteomes" id="UP000242146"/>
    </source>
</evidence>
<evidence type="ECO:0000256" key="1">
    <source>
        <dbReference type="ARBA" id="ARBA00023117"/>
    </source>
</evidence>
<dbReference type="PROSITE" id="PS50014">
    <property type="entry name" value="BROMODOMAIN_2"/>
    <property type="match status" value="2"/>
</dbReference>
<evidence type="ECO:0000256" key="3">
    <source>
        <dbReference type="SAM" id="MobiDB-lite"/>
    </source>
</evidence>
<sequence>MSHQAQKRPFASLMEQDHDSGMNDPSSPPAHDTEPHTMTTQEHRYCSKVLKALMRQNRATAFLNPVDVVALNIPDYPAIIKQPMDLGTINTNLDNHLYSSINSFFSDVQLIFSNCYMYNGYNDPVSLDAQSLEEVFEAWKRKRPYTLDPATSTPADALDNLMSNQQFQRCESVLKEMKRQKHSGYTWPFLAPVDADAWGATDYYQIIQTPMDMKTVENKLQDYEYASDADFEQDMKLIFANCYKYNTPDHTVYQLGKKSEKLFDSLWSKGTKVKKGSKKDAKSKSKKLKLVHQSTYDFAPPVSLDDMDYIPTLPDHDQLPVPVTEPPALMESPAPTQPTAPKNSFTLRLKLTAKPPSEPTNPEPVARDLPPEPPLSLGLSTDPFRPKLAIGNKVHANSTMISKQPNKTPVVLQNESMWQAIADKAKTHDQLPEAMSSSQPLPGASSAATTPTATAPRPIKRSASTTQPLPPKPKPALPPPTKGLDLNELVGRIHNKDRAWEQQRQKEEETRARQGRRTMEVRQQELRELEDQRREQREWMDQQRRRDSAARLAALNVNTIDISAQKRIMEAFEANEMSQDQDFRDLQRYYRHTVDYRRIPSITSISQRHTADDLRNIARRIAEDGRRLRGEL</sequence>
<dbReference type="PROSITE" id="PS00633">
    <property type="entry name" value="BROMODOMAIN_1"/>
    <property type="match status" value="1"/>
</dbReference>
<feature type="compositionally biased region" description="Low complexity" evidence="3">
    <location>
        <begin position="444"/>
        <end position="456"/>
    </location>
</feature>
<dbReference type="STRING" id="101127.A0A1X2GRA0"/>
<feature type="compositionally biased region" description="Polar residues" evidence="3">
    <location>
        <begin position="337"/>
        <end position="346"/>
    </location>
</feature>
<feature type="region of interest" description="Disordered" evidence="3">
    <location>
        <begin position="1"/>
        <end position="41"/>
    </location>
</feature>
<dbReference type="PANTHER" id="PTHR22880">
    <property type="entry name" value="FALZ-RELATED BROMODOMAIN-CONTAINING PROTEINS"/>
    <property type="match status" value="1"/>
</dbReference>
<proteinExistence type="predicted"/>
<keyword evidence="1 2" id="KW-0103">Bromodomain</keyword>
<dbReference type="GO" id="GO:0006355">
    <property type="term" value="P:regulation of DNA-templated transcription"/>
    <property type="evidence" value="ECO:0007669"/>
    <property type="project" value="TreeGrafter"/>
</dbReference>
<accession>A0A1X2GRA0</accession>
<dbReference type="GO" id="GO:0005634">
    <property type="term" value="C:nucleus"/>
    <property type="evidence" value="ECO:0007669"/>
    <property type="project" value="TreeGrafter"/>
</dbReference>
<dbReference type="InterPro" id="IPR050935">
    <property type="entry name" value="Bromo_chromatin_reader"/>
</dbReference>